<dbReference type="InterPro" id="IPR029069">
    <property type="entry name" value="HotDog_dom_sf"/>
</dbReference>
<gene>
    <name evidence="2" type="ORF">NCTC13337_01633</name>
</gene>
<protein>
    <submittedName>
        <fullName evidence="2">Bifunctional enoyl-CoA hydratase/phosphate acetyltransferase</fullName>
    </submittedName>
</protein>
<dbReference type="PANTHER" id="PTHR43664:SF1">
    <property type="entry name" value="BETA-METHYLMALYL-COA DEHYDRATASE"/>
    <property type="match status" value="1"/>
</dbReference>
<sequence length="151" mass="17171">MSCLSPLYLDDLTPNEHYYSRTVQITEEEIIQFAKQFDPQPFHIDKALAQNSFFKGLCASGWHTASLTMRLLTETLPMIGGLIGANGELQWSQPVRPGDELSIDVHIIEIRPSTKNPERGTIQAEITTYNQHHEPVQQMRCRIVAARRPNI</sequence>
<dbReference type="InterPro" id="IPR002539">
    <property type="entry name" value="MaoC-like_dom"/>
</dbReference>
<dbReference type="EMBL" id="UHIC01000001">
    <property type="protein sequence ID" value="SUO95882.1"/>
    <property type="molecule type" value="Genomic_DNA"/>
</dbReference>
<accession>A0A380MUE2</accession>
<organism evidence="2 3">
    <name type="scientific">Suttonella ornithocola</name>
    <dbReference type="NCBI Taxonomy" id="279832"/>
    <lineage>
        <taxon>Bacteria</taxon>
        <taxon>Pseudomonadati</taxon>
        <taxon>Pseudomonadota</taxon>
        <taxon>Gammaproteobacteria</taxon>
        <taxon>Cardiobacteriales</taxon>
        <taxon>Cardiobacteriaceae</taxon>
        <taxon>Suttonella</taxon>
    </lineage>
</organism>
<dbReference type="InterPro" id="IPR052342">
    <property type="entry name" value="MCH/BMMD"/>
</dbReference>
<feature type="domain" description="MaoC-like" evidence="1">
    <location>
        <begin position="15"/>
        <end position="122"/>
    </location>
</feature>
<dbReference type="AlphaFoldDB" id="A0A380MUE2"/>
<name>A0A380MUE2_9GAMM</name>
<keyword evidence="3" id="KW-1185">Reference proteome</keyword>
<evidence type="ECO:0000259" key="1">
    <source>
        <dbReference type="Pfam" id="PF01575"/>
    </source>
</evidence>
<proteinExistence type="predicted"/>
<dbReference type="CDD" id="cd03454">
    <property type="entry name" value="YdeM"/>
    <property type="match status" value="1"/>
</dbReference>
<evidence type="ECO:0000313" key="2">
    <source>
        <dbReference type="EMBL" id="SUO95882.1"/>
    </source>
</evidence>
<keyword evidence="2" id="KW-0808">Transferase</keyword>
<evidence type="ECO:0000313" key="3">
    <source>
        <dbReference type="Proteomes" id="UP000254601"/>
    </source>
</evidence>
<dbReference type="Gene3D" id="3.10.129.10">
    <property type="entry name" value="Hotdog Thioesterase"/>
    <property type="match status" value="1"/>
</dbReference>
<dbReference type="OrthoDB" id="5298629at2"/>
<reference evidence="2 3" key="1">
    <citation type="submission" date="2018-06" db="EMBL/GenBank/DDBJ databases">
        <authorList>
            <consortium name="Pathogen Informatics"/>
            <person name="Doyle S."/>
        </authorList>
    </citation>
    <scope>NUCLEOTIDE SEQUENCE [LARGE SCALE GENOMIC DNA]</scope>
    <source>
        <strain evidence="2 3">NCTC13337</strain>
    </source>
</reference>
<dbReference type="SUPFAM" id="SSF54637">
    <property type="entry name" value="Thioesterase/thiol ester dehydrase-isomerase"/>
    <property type="match status" value="1"/>
</dbReference>
<dbReference type="Pfam" id="PF01575">
    <property type="entry name" value="MaoC_dehydratas"/>
    <property type="match status" value="1"/>
</dbReference>
<dbReference type="PANTHER" id="PTHR43664">
    <property type="entry name" value="MONOAMINE OXIDASE-RELATED"/>
    <property type="match status" value="1"/>
</dbReference>
<dbReference type="RefSeq" id="WP_072576940.1">
    <property type="nucleotide sequence ID" value="NZ_LWHB01000118.1"/>
</dbReference>
<dbReference type="GO" id="GO:0016740">
    <property type="term" value="F:transferase activity"/>
    <property type="evidence" value="ECO:0007669"/>
    <property type="project" value="UniProtKB-KW"/>
</dbReference>
<dbReference type="Proteomes" id="UP000254601">
    <property type="component" value="Unassembled WGS sequence"/>
</dbReference>